<accession>A0A285CK71</accession>
<sequence length="181" mass="19982">MLLKKQTVWLLTMLSLVVVLSIYYITSPEQTNDVAQEENGSTNETSGQIDGEATDETIITEAAGDEVFAQLRYELDLKRAQQIEELQTQAASAELSAEEVSAVKEEMDKLEDISYKEDILRTEIIAMGFEDALVRAEDGKVHITVKGNEPSPSLANDILVMVAEQLGQDFEPVAVEFTPAE</sequence>
<reference evidence="4 5" key="1">
    <citation type="submission" date="2017-08" db="EMBL/GenBank/DDBJ databases">
        <authorList>
            <person name="de Groot N.N."/>
        </authorList>
    </citation>
    <scope>NUCLEOTIDE SEQUENCE [LARGE SCALE GENOMIC DNA]</scope>
    <source>
        <strain evidence="4 5">JC228</strain>
    </source>
</reference>
<evidence type="ECO:0000256" key="2">
    <source>
        <dbReference type="SAM" id="MobiDB-lite"/>
    </source>
</evidence>
<dbReference type="OrthoDB" id="2939102at2"/>
<dbReference type="Gene3D" id="1.10.287.4300">
    <property type="entry name" value="Stage III sporulation protein AH-like"/>
    <property type="match status" value="1"/>
</dbReference>
<keyword evidence="3" id="KW-0472">Membrane</keyword>
<name>A0A285CK71_9BACI</name>
<keyword evidence="1" id="KW-0175">Coiled coil</keyword>
<keyword evidence="3" id="KW-0812">Transmembrane</keyword>
<gene>
    <name evidence="4" type="ORF">SAMN05877753_102172</name>
</gene>
<evidence type="ECO:0000256" key="3">
    <source>
        <dbReference type="SAM" id="Phobius"/>
    </source>
</evidence>
<dbReference type="AlphaFoldDB" id="A0A285CK71"/>
<evidence type="ECO:0000313" key="4">
    <source>
        <dbReference type="EMBL" id="SNX67967.1"/>
    </source>
</evidence>
<feature type="compositionally biased region" description="Polar residues" evidence="2">
    <location>
        <begin position="32"/>
        <end position="48"/>
    </location>
</feature>
<evidence type="ECO:0000313" key="5">
    <source>
        <dbReference type="Proteomes" id="UP000219546"/>
    </source>
</evidence>
<evidence type="ECO:0000256" key="1">
    <source>
        <dbReference type="SAM" id="Coils"/>
    </source>
</evidence>
<feature type="region of interest" description="Disordered" evidence="2">
    <location>
        <begin position="32"/>
        <end position="53"/>
    </location>
</feature>
<dbReference type="InterPro" id="IPR038503">
    <property type="entry name" value="SpoIIIAH_sf"/>
</dbReference>
<dbReference type="Pfam" id="PF12685">
    <property type="entry name" value="SpoIIIAH"/>
    <property type="match status" value="1"/>
</dbReference>
<organism evidence="4 5">
    <name type="scientific">Bacillus oleivorans</name>
    <dbReference type="NCBI Taxonomy" id="1448271"/>
    <lineage>
        <taxon>Bacteria</taxon>
        <taxon>Bacillati</taxon>
        <taxon>Bacillota</taxon>
        <taxon>Bacilli</taxon>
        <taxon>Bacillales</taxon>
        <taxon>Bacillaceae</taxon>
        <taxon>Bacillus</taxon>
    </lineage>
</organism>
<dbReference type="EMBL" id="OAOP01000002">
    <property type="protein sequence ID" value="SNX67967.1"/>
    <property type="molecule type" value="Genomic_DNA"/>
</dbReference>
<keyword evidence="3" id="KW-1133">Transmembrane helix</keyword>
<feature type="transmembrane region" description="Helical" evidence="3">
    <location>
        <begin position="7"/>
        <end position="26"/>
    </location>
</feature>
<feature type="coiled-coil region" evidence="1">
    <location>
        <begin position="83"/>
        <end position="113"/>
    </location>
</feature>
<proteinExistence type="predicted"/>
<dbReference type="InterPro" id="IPR024232">
    <property type="entry name" value="SpoIIIAH"/>
</dbReference>
<protein>
    <submittedName>
        <fullName evidence="4">Stage III sporulation protein AH</fullName>
    </submittedName>
</protein>
<keyword evidence="5" id="KW-1185">Reference proteome</keyword>
<dbReference type="RefSeq" id="WP_097157377.1">
    <property type="nucleotide sequence ID" value="NZ_JBEPMQ010000013.1"/>
</dbReference>
<dbReference type="Proteomes" id="UP000219546">
    <property type="component" value="Unassembled WGS sequence"/>
</dbReference>